<evidence type="ECO:0008006" key="4">
    <source>
        <dbReference type="Google" id="ProtNLM"/>
    </source>
</evidence>
<evidence type="ECO:0000313" key="3">
    <source>
        <dbReference type="Proteomes" id="UP000178645"/>
    </source>
</evidence>
<comment type="caution">
    <text evidence="2">The sequence shown here is derived from an EMBL/GenBank/DDBJ whole genome shotgun (WGS) entry which is preliminary data.</text>
</comment>
<accession>A0A1F6Y607</accession>
<dbReference type="PANTHER" id="PTHR37304">
    <property type="entry name" value="MEMBRANE PROTEIN-RELATED"/>
    <property type="match status" value="1"/>
</dbReference>
<proteinExistence type="predicted"/>
<gene>
    <name evidence="2" type="ORF">A3G53_01755</name>
</gene>
<evidence type="ECO:0000313" key="2">
    <source>
        <dbReference type="EMBL" id="OGJ01807.1"/>
    </source>
</evidence>
<name>A0A1F6Y607_9BACT</name>
<organism evidence="2 3">
    <name type="scientific">Candidatus Nomurabacteria bacterium RIFCSPLOWO2_12_FULL_44_11</name>
    <dbReference type="NCBI Taxonomy" id="1801796"/>
    <lineage>
        <taxon>Bacteria</taxon>
        <taxon>Candidatus Nomuraibacteriota</taxon>
    </lineage>
</organism>
<dbReference type="InterPro" id="IPR007211">
    <property type="entry name" value="DUF378"/>
</dbReference>
<dbReference type="EMBL" id="MFVU01000017">
    <property type="protein sequence ID" value="OGJ01807.1"/>
    <property type="molecule type" value="Genomic_DNA"/>
</dbReference>
<dbReference type="PANTHER" id="PTHR37304:SF1">
    <property type="entry name" value="MEMBRANE PROTEIN"/>
    <property type="match status" value="1"/>
</dbReference>
<evidence type="ECO:0000256" key="1">
    <source>
        <dbReference type="SAM" id="Phobius"/>
    </source>
</evidence>
<keyword evidence="1" id="KW-0472">Membrane</keyword>
<reference evidence="2 3" key="1">
    <citation type="journal article" date="2016" name="Nat. Commun.">
        <title>Thousands of microbial genomes shed light on interconnected biogeochemical processes in an aquifer system.</title>
        <authorList>
            <person name="Anantharaman K."/>
            <person name="Brown C.T."/>
            <person name="Hug L.A."/>
            <person name="Sharon I."/>
            <person name="Castelle C.J."/>
            <person name="Probst A.J."/>
            <person name="Thomas B.C."/>
            <person name="Singh A."/>
            <person name="Wilkins M.J."/>
            <person name="Karaoz U."/>
            <person name="Brodie E.L."/>
            <person name="Williams K.H."/>
            <person name="Hubbard S.S."/>
            <person name="Banfield J.F."/>
        </authorList>
    </citation>
    <scope>NUCLEOTIDE SEQUENCE [LARGE SCALE GENOMIC DNA]</scope>
</reference>
<dbReference type="AlphaFoldDB" id="A0A1F6Y607"/>
<keyword evidence="1" id="KW-1133">Transmembrane helix</keyword>
<dbReference type="Proteomes" id="UP000178645">
    <property type="component" value="Unassembled WGS sequence"/>
</dbReference>
<dbReference type="Pfam" id="PF04070">
    <property type="entry name" value="DUF378"/>
    <property type="match status" value="1"/>
</dbReference>
<feature type="transmembrane region" description="Helical" evidence="1">
    <location>
        <begin position="39"/>
        <end position="60"/>
    </location>
</feature>
<protein>
    <recommendedName>
        <fullName evidence="4">DUF378 domain-containing protein</fullName>
    </recommendedName>
</protein>
<feature type="transmembrane region" description="Helical" evidence="1">
    <location>
        <begin position="7"/>
        <end position="27"/>
    </location>
</feature>
<keyword evidence="1" id="KW-0812">Transmembrane</keyword>
<sequence length="89" mass="9313">MHALYKIAKWLLVIGGINWGLVGLGWLAGGGADWNVVHLIFSSMPTLEGIVYLLVGVAAVMKIFHCKCGMCKNCNCATCGTAPTTGGST</sequence>